<name>A0ACB5QR50_9BURK</name>
<dbReference type="EMBL" id="BPUR01000006">
    <property type="protein sequence ID" value="GJH17661.1"/>
    <property type="molecule type" value="Genomic_DNA"/>
</dbReference>
<keyword evidence="2" id="KW-1185">Reference proteome</keyword>
<dbReference type="Proteomes" id="UP001055013">
    <property type="component" value="Unassembled WGS sequence"/>
</dbReference>
<proteinExistence type="predicted"/>
<gene>
    <name evidence="1" type="ORF">CBA19CS22_13985</name>
</gene>
<accession>A0ACB5QR50</accession>
<evidence type="ECO:0000313" key="2">
    <source>
        <dbReference type="Proteomes" id="UP001055013"/>
    </source>
</evidence>
<protein>
    <submittedName>
        <fullName evidence="1">Uncharacterized protein</fullName>
    </submittedName>
</protein>
<organism evidence="1 2">
    <name type="scientific">Caballeronia novacaledonica</name>
    <dbReference type="NCBI Taxonomy" id="1544861"/>
    <lineage>
        <taxon>Bacteria</taxon>
        <taxon>Pseudomonadati</taxon>
        <taxon>Pseudomonadota</taxon>
        <taxon>Betaproteobacteria</taxon>
        <taxon>Burkholderiales</taxon>
        <taxon>Burkholderiaceae</taxon>
        <taxon>Caballeronia</taxon>
    </lineage>
</organism>
<reference evidence="1" key="1">
    <citation type="submission" date="2021-09" db="EMBL/GenBank/DDBJ databases">
        <title>Isolation and characterization of 3-chlorobenzoate degrading bacteria from soils in Shizuoka.</title>
        <authorList>
            <person name="Ifat A."/>
            <person name="Ogawa N."/>
            <person name="Kimbara K."/>
            <person name="Moriuchi R."/>
            <person name="Dohra H."/>
            <person name="Shintani M."/>
        </authorList>
    </citation>
    <scope>NUCLEOTIDE SEQUENCE</scope>
    <source>
        <strain evidence="1">19CS2-2</strain>
    </source>
</reference>
<comment type="caution">
    <text evidence="1">The sequence shown here is derived from an EMBL/GenBank/DDBJ whole genome shotgun (WGS) entry which is preliminary data.</text>
</comment>
<evidence type="ECO:0000313" key="1">
    <source>
        <dbReference type="EMBL" id="GJH17661.1"/>
    </source>
</evidence>
<sequence>MLAASWWSSPSPSAAALASLMRRFPVALMADEILPGPESALQIAKQEGAGVFAIKI</sequence>